<reference evidence="1 2" key="1">
    <citation type="submission" date="2019-10" db="EMBL/GenBank/DDBJ databases">
        <title>Assembly and Annotation for the nematode Trichostrongylus colubriformis.</title>
        <authorList>
            <person name="Martin J."/>
        </authorList>
    </citation>
    <scope>NUCLEOTIDE SEQUENCE [LARGE SCALE GENOMIC DNA]</scope>
    <source>
        <strain evidence="1">G859</strain>
        <tissue evidence="1">Whole worm</tissue>
    </source>
</reference>
<evidence type="ECO:0000313" key="1">
    <source>
        <dbReference type="EMBL" id="KAK5964727.1"/>
    </source>
</evidence>
<comment type="caution">
    <text evidence="1">The sequence shown here is derived from an EMBL/GenBank/DDBJ whole genome shotgun (WGS) entry which is preliminary data.</text>
</comment>
<evidence type="ECO:0000313" key="2">
    <source>
        <dbReference type="Proteomes" id="UP001331761"/>
    </source>
</evidence>
<organism evidence="1 2">
    <name type="scientific">Trichostrongylus colubriformis</name>
    <name type="common">Black scour worm</name>
    <dbReference type="NCBI Taxonomy" id="6319"/>
    <lineage>
        <taxon>Eukaryota</taxon>
        <taxon>Metazoa</taxon>
        <taxon>Ecdysozoa</taxon>
        <taxon>Nematoda</taxon>
        <taxon>Chromadorea</taxon>
        <taxon>Rhabditida</taxon>
        <taxon>Rhabditina</taxon>
        <taxon>Rhabditomorpha</taxon>
        <taxon>Strongyloidea</taxon>
        <taxon>Trichostrongylidae</taxon>
        <taxon>Trichostrongylus</taxon>
    </lineage>
</organism>
<gene>
    <name evidence="1" type="ORF">GCK32_021755</name>
</gene>
<protein>
    <submittedName>
        <fullName evidence="1">Uncharacterized protein</fullName>
    </submittedName>
</protein>
<dbReference type="AlphaFoldDB" id="A0AAN8IDA5"/>
<name>A0AAN8IDA5_TRICO</name>
<feature type="non-terminal residue" evidence="1">
    <location>
        <position position="1"/>
    </location>
</feature>
<sequence length="97" mass="11048">VEPVTMRIYAASSGTVRPATESIRSASGVVLRTTTAIQPNSYGLPSWKSWNNKYVTTNVRLSDGFYRYDVGCRRRLREGMRSVWRSSSLLSLWRTDL</sequence>
<dbReference type="Proteomes" id="UP001331761">
    <property type="component" value="Unassembled WGS sequence"/>
</dbReference>
<keyword evidence="2" id="KW-1185">Reference proteome</keyword>
<accession>A0AAN8IDA5</accession>
<proteinExistence type="predicted"/>
<dbReference type="EMBL" id="WIXE01025398">
    <property type="protein sequence ID" value="KAK5964727.1"/>
    <property type="molecule type" value="Genomic_DNA"/>
</dbReference>